<keyword evidence="13" id="KW-0175">Coiled coil</keyword>
<evidence type="ECO:0000256" key="2">
    <source>
        <dbReference type="ARBA" id="ARBA00004906"/>
    </source>
</evidence>
<feature type="domain" description="U-box" evidence="14">
    <location>
        <begin position="1"/>
        <end position="71"/>
    </location>
</feature>
<keyword evidence="9 12" id="KW-0833">Ubl conjugation pathway</keyword>
<evidence type="ECO:0000256" key="3">
    <source>
        <dbReference type="ARBA" id="ARBA00006388"/>
    </source>
</evidence>
<keyword evidence="6 12" id="KW-0808">Transferase</keyword>
<evidence type="ECO:0000256" key="12">
    <source>
        <dbReference type="RuleBase" id="RU367101"/>
    </source>
</evidence>
<comment type="caution">
    <text evidence="15">The sequence shown here is derived from an EMBL/GenBank/DDBJ whole genome shotgun (WGS) entry which is preliminary data.</text>
</comment>
<dbReference type="PANTHER" id="PTHR43995">
    <property type="entry name" value="PRE-MRNA-PROCESSING FACTOR 19"/>
    <property type="match status" value="1"/>
</dbReference>
<dbReference type="InterPro" id="IPR038959">
    <property type="entry name" value="Prp19"/>
</dbReference>
<dbReference type="InterPro" id="IPR003613">
    <property type="entry name" value="Ubox_domain"/>
</dbReference>
<evidence type="ECO:0000313" key="16">
    <source>
        <dbReference type="Proteomes" id="UP000823046"/>
    </source>
</evidence>
<proteinExistence type="inferred from homology"/>
<comment type="subunit">
    <text evidence="12">Homotetramer.</text>
</comment>
<dbReference type="SMART" id="SM00504">
    <property type="entry name" value="Ubox"/>
    <property type="match status" value="1"/>
</dbReference>
<comment type="subcellular location">
    <subcellularLocation>
        <location evidence="1 12">Nucleus</location>
    </subcellularLocation>
</comment>
<keyword evidence="10 12" id="KW-0508">mRNA splicing</keyword>
<keyword evidence="7 12" id="KW-0747">Spliceosome</keyword>
<dbReference type="SUPFAM" id="SSF57850">
    <property type="entry name" value="RING/U-box"/>
    <property type="match status" value="1"/>
</dbReference>
<evidence type="ECO:0000313" key="15">
    <source>
        <dbReference type="EMBL" id="KAF8822542.1"/>
    </source>
</evidence>
<evidence type="ECO:0000256" key="1">
    <source>
        <dbReference type="ARBA" id="ARBA00004123"/>
    </source>
</evidence>
<dbReference type="Proteomes" id="UP000823046">
    <property type="component" value="Unassembled WGS sequence"/>
</dbReference>
<sequence length="156" mass="17388">MSLVCAISGSLPEEPVLSKTGYVFERRLIEKHIDANGKCPVTGIDLDKVDLHSINVPKTVKPRPLTASSIPGLLSLFQSEWDSIMTETFQLRTQLETVRNQLSHSLYQHDAATRVIARLLRERDAANQQINDLQKQLATAKTTESGEEEIGEYTLA</sequence>
<dbReference type="CDD" id="cd16656">
    <property type="entry name" value="RING-Ubox_PRP19"/>
    <property type="match status" value="1"/>
</dbReference>
<comment type="catalytic activity">
    <reaction evidence="12">
        <text>S-ubiquitinyl-[E2 ubiquitin-conjugating enzyme]-L-cysteine + [acceptor protein]-L-lysine = [E2 ubiquitin-conjugating enzyme]-L-cysteine + N(6)-ubiquitinyl-[acceptor protein]-L-lysine.</text>
        <dbReference type="EC" id="2.3.2.27"/>
    </reaction>
</comment>
<dbReference type="InterPro" id="IPR013083">
    <property type="entry name" value="Znf_RING/FYVE/PHD"/>
</dbReference>
<comment type="function">
    <text evidence="12">Ubiquitin-protein ligase which is mainly involved pre-mRNA splicing and DNA repair. Required for pre-mRNA splicing as component of the spliceosome.</text>
</comment>
<dbReference type="Gene3D" id="3.30.40.10">
    <property type="entry name" value="Zinc/RING finger domain, C3HC4 (zinc finger)"/>
    <property type="match status" value="1"/>
</dbReference>
<gene>
    <name evidence="15" type="ORF">IE077_003501</name>
</gene>
<evidence type="ECO:0000256" key="13">
    <source>
        <dbReference type="SAM" id="Coils"/>
    </source>
</evidence>
<evidence type="ECO:0000256" key="9">
    <source>
        <dbReference type="ARBA" id="ARBA00022786"/>
    </source>
</evidence>
<keyword evidence="12" id="KW-0227">DNA damage</keyword>
<keyword evidence="12" id="KW-0234">DNA repair</keyword>
<comment type="pathway">
    <text evidence="2 12">Protein modification; protein ubiquitination.</text>
</comment>
<evidence type="ECO:0000256" key="7">
    <source>
        <dbReference type="ARBA" id="ARBA00022728"/>
    </source>
</evidence>
<protein>
    <recommendedName>
        <fullName evidence="12">Pre-mRNA-processing factor 19</fullName>
        <ecNumber evidence="12">2.3.2.27</ecNumber>
    </recommendedName>
</protein>
<keyword evidence="16" id="KW-1185">Reference proteome</keyword>
<comment type="similarity">
    <text evidence="3 12">Belongs to the WD repeat PRP19 family.</text>
</comment>
<evidence type="ECO:0000256" key="5">
    <source>
        <dbReference type="ARBA" id="ARBA00022664"/>
    </source>
</evidence>
<evidence type="ECO:0000256" key="10">
    <source>
        <dbReference type="ARBA" id="ARBA00023187"/>
    </source>
</evidence>
<organism evidence="15 16">
    <name type="scientific">Cardiosporidium cionae</name>
    <dbReference type="NCBI Taxonomy" id="476202"/>
    <lineage>
        <taxon>Eukaryota</taxon>
        <taxon>Sar</taxon>
        <taxon>Alveolata</taxon>
        <taxon>Apicomplexa</taxon>
        <taxon>Aconoidasida</taxon>
        <taxon>Nephromycida</taxon>
        <taxon>Cardiosporidium</taxon>
    </lineage>
</organism>
<reference evidence="15 16" key="1">
    <citation type="journal article" date="2020" name="bioRxiv">
        <title>Metabolic contributions of an alphaproteobacterial endosymbiont in the apicomplexan Cardiosporidium cionae.</title>
        <authorList>
            <person name="Hunter E.S."/>
            <person name="Paight C.J."/>
            <person name="Lane C.E."/>
        </authorList>
    </citation>
    <scope>NUCLEOTIDE SEQUENCE [LARGE SCALE GENOMIC DNA]</scope>
    <source>
        <strain evidence="15">ESH_2018</strain>
    </source>
</reference>
<keyword evidence="8" id="KW-0677">Repeat</keyword>
<dbReference type="Pfam" id="PF08606">
    <property type="entry name" value="Prp19"/>
    <property type="match status" value="1"/>
</dbReference>
<dbReference type="EMBL" id="JADAQX010000043">
    <property type="protein sequence ID" value="KAF8822542.1"/>
    <property type="molecule type" value="Genomic_DNA"/>
</dbReference>
<dbReference type="PANTHER" id="PTHR43995:SF1">
    <property type="entry name" value="PRE-MRNA-PROCESSING FACTOR 19"/>
    <property type="match status" value="1"/>
</dbReference>
<dbReference type="InterPro" id="IPR055340">
    <property type="entry name" value="RING-Ubox_PRP19"/>
</dbReference>
<evidence type="ECO:0000256" key="6">
    <source>
        <dbReference type="ARBA" id="ARBA00022679"/>
    </source>
</evidence>
<evidence type="ECO:0000256" key="11">
    <source>
        <dbReference type="ARBA" id="ARBA00023242"/>
    </source>
</evidence>
<feature type="coiled-coil region" evidence="13">
    <location>
        <begin position="109"/>
        <end position="143"/>
    </location>
</feature>
<dbReference type="PROSITE" id="PS51698">
    <property type="entry name" value="U_BOX"/>
    <property type="match status" value="1"/>
</dbReference>
<accession>A0ABQ7JEV5</accession>
<keyword evidence="11 12" id="KW-0539">Nucleus</keyword>
<dbReference type="EC" id="2.3.2.27" evidence="12"/>
<evidence type="ECO:0000256" key="8">
    <source>
        <dbReference type="ARBA" id="ARBA00022737"/>
    </source>
</evidence>
<dbReference type="InterPro" id="IPR013915">
    <property type="entry name" value="Prp19_cc"/>
</dbReference>
<evidence type="ECO:0000256" key="4">
    <source>
        <dbReference type="ARBA" id="ARBA00022574"/>
    </source>
</evidence>
<keyword evidence="5 12" id="KW-0507">mRNA processing</keyword>
<name>A0ABQ7JEV5_9APIC</name>
<evidence type="ECO:0000259" key="14">
    <source>
        <dbReference type="PROSITE" id="PS51698"/>
    </source>
</evidence>
<keyword evidence="4" id="KW-0853">WD repeat</keyword>